<reference evidence="2 3" key="1">
    <citation type="submission" date="2016-10" db="EMBL/GenBank/DDBJ databases">
        <authorList>
            <person name="de Groot N.N."/>
        </authorList>
    </citation>
    <scope>NUCLEOTIDE SEQUENCE [LARGE SCALE GENOMIC DNA]</scope>
    <source>
        <strain evidence="2 3">CGMCC 4.5739</strain>
    </source>
</reference>
<gene>
    <name evidence="2" type="ORF">SAMN05421773_10383</name>
</gene>
<accession>A0A1I1IRM7</accession>
<dbReference type="EMBL" id="FOLM01000003">
    <property type="protein sequence ID" value="SFC36403.1"/>
    <property type="molecule type" value="Genomic_DNA"/>
</dbReference>
<name>A0A1I1IRM7_9ACTN</name>
<evidence type="ECO:0000256" key="1">
    <source>
        <dbReference type="SAM" id="MobiDB-lite"/>
    </source>
</evidence>
<dbReference type="Proteomes" id="UP000199207">
    <property type="component" value="Unassembled WGS sequence"/>
</dbReference>
<protein>
    <submittedName>
        <fullName evidence="2">Uncharacterized protein</fullName>
    </submittedName>
</protein>
<evidence type="ECO:0000313" key="2">
    <source>
        <dbReference type="EMBL" id="SFC36403.1"/>
    </source>
</evidence>
<proteinExistence type="predicted"/>
<organism evidence="2 3">
    <name type="scientific">Streptomyces aidingensis</name>
    <dbReference type="NCBI Taxonomy" id="910347"/>
    <lineage>
        <taxon>Bacteria</taxon>
        <taxon>Bacillati</taxon>
        <taxon>Actinomycetota</taxon>
        <taxon>Actinomycetes</taxon>
        <taxon>Kitasatosporales</taxon>
        <taxon>Streptomycetaceae</taxon>
        <taxon>Streptomyces</taxon>
    </lineage>
</organism>
<evidence type="ECO:0000313" key="3">
    <source>
        <dbReference type="Proteomes" id="UP000199207"/>
    </source>
</evidence>
<feature type="region of interest" description="Disordered" evidence="1">
    <location>
        <begin position="28"/>
        <end position="50"/>
    </location>
</feature>
<sequence>MVWGELAAADPEAVGPYRLVRRLGAGGMGPLRAGGGESTPTFHDRVKRVV</sequence>
<dbReference type="RefSeq" id="WP_175541307.1">
    <property type="nucleotide sequence ID" value="NZ_FOLM01000003.1"/>
</dbReference>
<keyword evidence="3" id="KW-1185">Reference proteome</keyword>
<feature type="compositionally biased region" description="Gly residues" evidence="1">
    <location>
        <begin position="28"/>
        <end position="37"/>
    </location>
</feature>
<dbReference type="AlphaFoldDB" id="A0A1I1IRM7"/>